<organism evidence="3 4">
    <name type="scientific">Pseudonocardia yuanmonensis</name>
    <dbReference type="NCBI Taxonomy" id="1095914"/>
    <lineage>
        <taxon>Bacteria</taxon>
        <taxon>Bacillati</taxon>
        <taxon>Actinomycetota</taxon>
        <taxon>Actinomycetes</taxon>
        <taxon>Pseudonocardiales</taxon>
        <taxon>Pseudonocardiaceae</taxon>
        <taxon>Pseudonocardia</taxon>
    </lineage>
</organism>
<keyword evidence="1" id="KW-0472">Membrane</keyword>
<name>A0ABP8X9L1_9PSEU</name>
<sequence length="377" mass="38262">MTAARLDGPDGPLRAAAAAGSALAVLGTLHQLRNQRLLRTPPAAPPPVTVPVSLLVPARDEAHRIGPTIRSLLAQAGLDEVEILVLDDGSADGTAAAVRAAAGGDPRLRVLTGTPPPAGRLGKPHACAQLAAAARGEILVFVDADVVLAADAVAAAVAVLRGPVPLDLLCPWPRQVADGIAARLVQPLLAWSWLVTLPLRVAERSGRPSMVAANGQFLLVEAAALARAGGWEAVAGEVLDDIALARAVRRAGGRTGVADGSALAACRMYDDGRQLAAGYRKSLWAAFGSAPGAVAVAALLALVYVLPAVAALRGSRAGALGYAAGVASRVLAARRTGARTWPDAAAHPVSVVALLGLLASSWAGRRAGTLSWKGRIL</sequence>
<accession>A0ABP8X9L1</accession>
<evidence type="ECO:0000313" key="3">
    <source>
        <dbReference type="EMBL" id="GAA4703056.1"/>
    </source>
</evidence>
<dbReference type="Pfam" id="PF00535">
    <property type="entry name" value="Glycos_transf_2"/>
    <property type="match status" value="1"/>
</dbReference>
<keyword evidence="1" id="KW-0812">Transmembrane</keyword>
<feature type="domain" description="Glycosyltransferase 2-like" evidence="2">
    <location>
        <begin position="53"/>
        <end position="161"/>
    </location>
</feature>
<comment type="caution">
    <text evidence="3">The sequence shown here is derived from an EMBL/GenBank/DDBJ whole genome shotgun (WGS) entry which is preliminary data.</text>
</comment>
<evidence type="ECO:0000313" key="4">
    <source>
        <dbReference type="Proteomes" id="UP001500325"/>
    </source>
</evidence>
<dbReference type="PANTHER" id="PTHR43646:SF3">
    <property type="entry name" value="SLR1566 PROTEIN"/>
    <property type="match status" value="1"/>
</dbReference>
<dbReference type="PANTHER" id="PTHR43646">
    <property type="entry name" value="GLYCOSYLTRANSFERASE"/>
    <property type="match status" value="1"/>
</dbReference>
<dbReference type="Proteomes" id="UP001500325">
    <property type="component" value="Unassembled WGS sequence"/>
</dbReference>
<dbReference type="RefSeq" id="WP_345383001.1">
    <property type="nucleotide sequence ID" value="NZ_BAABIC010000018.1"/>
</dbReference>
<protein>
    <submittedName>
        <fullName evidence="3">Glycosyltransferase</fullName>
    </submittedName>
</protein>
<reference evidence="4" key="1">
    <citation type="journal article" date="2019" name="Int. J. Syst. Evol. Microbiol.">
        <title>The Global Catalogue of Microorganisms (GCM) 10K type strain sequencing project: providing services to taxonomists for standard genome sequencing and annotation.</title>
        <authorList>
            <consortium name="The Broad Institute Genomics Platform"/>
            <consortium name="The Broad Institute Genome Sequencing Center for Infectious Disease"/>
            <person name="Wu L."/>
            <person name="Ma J."/>
        </authorList>
    </citation>
    <scope>NUCLEOTIDE SEQUENCE [LARGE SCALE GENOMIC DNA]</scope>
    <source>
        <strain evidence="4">JCM 18055</strain>
    </source>
</reference>
<evidence type="ECO:0000259" key="2">
    <source>
        <dbReference type="Pfam" id="PF00535"/>
    </source>
</evidence>
<dbReference type="InterPro" id="IPR001173">
    <property type="entry name" value="Glyco_trans_2-like"/>
</dbReference>
<dbReference type="Gene3D" id="3.90.550.10">
    <property type="entry name" value="Spore Coat Polysaccharide Biosynthesis Protein SpsA, Chain A"/>
    <property type="match status" value="1"/>
</dbReference>
<evidence type="ECO:0000256" key="1">
    <source>
        <dbReference type="SAM" id="Phobius"/>
    </source>
</evidence>
<proteinExistence type="predicted"/>
<dbReference type="EMBL" id="BAABIC010000018">
    <property type="protein sequence ID" value="GAA4703056.1"/>
    <property type="molecule type" value="Genomic_DNA"/>
</dbReference>
<gene>
    <name evidence="3" type="ORF">GCM10023215_48090</name>
</gene>
<feature type="transmembrane region" description="Helical" evidence="1">
    <location>
        <begin position="283"/>
        <end position="306"/>
    </location>
</feature>
<keyword evidence="4" id="KW-1185">Reference proteome</keyword>
<dbReference type="SUPFAM" id="SSF53448">
    <property type="entry name" value="Nucleotide-diphospho-sugar transferases"/>
    <property type="match status" value="1"/>
</dbReference>
<keyword evidence="1" id="KW-1133">Transmembrane helix</keyword>
<dbReference type="CDD" id="cd00761">
    <property type="entry name" value="Glyco_tranf_GTA_type"/>
    <property type="match status" value="1"/>
</dbReference>
<dbReference type="InterPro" id="IPR029044">
    <property type="entry name" value="Nucleotide-diphossugar_trans"/>
</dbReference>